<proteinExistence type="predicted"/>
<dbReference type="EMBL" id="BGPR01000091">
    <property type="protein sequence ID" value="GBL93113.1"/>
    <property type="molecule type" value="Genomic_DNA"/>
</dbReference>
<evidence type="ECO:0000313" key="1">
    <source>
        <dbReference type="EMBL" id="GBL93113.1"/>
    </source>
</evidence>
<keyword evidence="2" id="KW-1185">Reference proteome</keyword>
<comment type="caution">
    <text evidence="1">The sequence shown here is derived from an EMBL/GenBank/DDBJ whole genome shotgun (WGS) entry which is preliminary data.</text>
</comment>
<reference evidence="1 2" key="1">
    <citation type="journal article" date="2019" name="Sci. Rep.">
        <title>Orb-weaving spider Araneus ventricosus genome elucidates the spidroin gene catalogue.</title>
        <authorList>
            <person name="Kono N."/>
            <person name="Nakamura H."/>
            <person name="Ohtoshi R."/>
            <person name="Moran D.A.P."/>
            <person name="Shinohara A."/>
            <person name="Yoshida Y."/>
            <person name="Fujiwara M."/>
            <person name="Mori M."/>
            <person name="Tomita M."/>
            <person name="Arakawa K."/>
        </authorList>
    </citation>
    <scope>NUCLEOTIDE SEQUENCE [LARGE SCALE GENOMIC DNA]</scope>
</reference>
<gene>
    <name evidence="1" type="ORF">AVEN_216466_1</name>
</gene>
<evidence type="ECO:0000313" key="2">
    <source>
        <dbReference type="Proteomes" id="UP000499080"/>
    </source>
</evidence>
<sequence>MQVDDLPPSLNANNCLKVTDETKSLSVNSASEPIPMDDTCNNTYKDTASSEIEDAINYDPHETIEEMPAVVEEQQQPSTNSTCLESRTIRQRSKKCQFRFEDFKTFYNSTLSTPVHDKYLKKHQIKRLQ</sequence>
<dbReference type="AlphaFoldDB" id="A0A4Y2BMC8"/>
<organism evidence="1 2">
    <name type="scientific">Araneus ventricosus</name>
    <name type="common">Orbweaver spider</name>
    <name type="synonym">Epeira ventricosa</name>
    <dbReference type="NCBI Taxonomy" id="182803"/>
    <lineage>
        <taxon>Eukaryota</taxon>
        <taxon>Metazoa</taxon>
        <taxon>Ecdysozoa</taxon>
        <taxon>Arthropoda</taxon>
        <taxon>Chelicerata</taxon>
        <taxon>Arachnida</taxon>
        <taxon>Araneae</taxon>
        <taxon>Araneomorphae</taxon>
        <taxon>Entelegynae</taxon>
        <taxon>Araneoidea</taxon>
        <taxon>Araneidae</taxon>
        <taxon>Araneus</taxon>
    </lineage>
</organism>
<name>A0A4Y2BMC8_ARAVE</name>
<dbReference type="Proteomes" id="UP000499080">
    <property type="component" value="Unassembled WGS sequence"/>
</dbReference>
<protein>
    <submittedName>
        <fullName evidence="1">Uncharacterized protein</fullName>
    </submittedName>
</protein>
<accession>A0A4Y2BMC8</accession>